<dbReference type="Proteomes" id="UP001501166">
    <property type="component" value="Unassembled WGS sequence"/>
</dbReference>
<comment type="caution">
    <text evidence="1">The sequence shown here is derived from an EMBL/GenBank/DDBJ whole genome shotgun (WGS) entry which is preliminary data.</text>
</comment>
<name>A0ABN0XGI8_9LACT</name>
<gene>
    <name evidence="1" type="ORF">GCM10008932_15110</name>
</gene>
<keyword evidence="2" id="KW-1185">Reference proteome</keyword>
<evidence type="ECO:0000313" key="2">
    <source>
        <dbReference type="Proteomes" id="UP001501166"/>
    </source>
</evidence>
<evidence type="ECO:0000313" key="1">
    <source>
        <dbReference type="EMBL" id="GAA0363616.1"/>
    </source>
</evidence>
<dbReference type="EMBL" id="BAAACW010000094">
    <property type="protein sequence ID" value="GAA0363616.1"/>
    <property type="molecule type" value="Genomic_DNA"/>
</dbReference>
<accession>A0ABN0XGI8</accession>
<dbReference type="RefSeq" id="WP_343755312.1">
    <property type="nucleotide sequence ID" value="NZ_BAAACW010000094.1"/>
</dbReference>
<reference evidence="1 2" key="1">
    <citation type="journal article" date="2019" name="Int. J. Syst. Evol. Microbiol.">
        <title>The Global Catalogue of Microorganisms (GCM) 10K type strain sequencing project: providing services to taxonomists for standard genome sequencing and annotation.</title>
        <authorList>
            <consortium name="The Broad Institute Genomics Platform"/>
            <consortium name="The Broad Institute Genome Sequencing Center for Infectious Disease"/>
            <person name="Wu L."/>
            <person name="Ma J."/>
        </authorList>
    </citation>
    <scope>NUCLEOTIDE SEQUENCE [LARGE SCALE GENOMIC DNA]</scope>
    <source>
        <strain evidence="1 2">JCM 12662</strain>
    </source>
</reference>
<sequence>MIRIDNTQYITNVAYQYVLKGRDGDILLDIDERDIIQNADGELDCPLDTVLRKNNHSFSDLAEWNIQSIHFIERVNEEENVLRSIELNFNM</sequence>
<protein>
    <submittedName>
        <fullName evidence="1">Uncharacterized protein</fullName>
    </submittedName>
</protein>
<proteinExistence type="predicted"/>
<organism evidence="1 2">
    <name type="scientific">Alkalibacterium iburiense</name>
    <dbReference type="NCBI Taxonomy" id="290589"/>
    <lineage>
        <taxon>Bacteria</taxon>
        <taxon>Bacillati</taxon>
        <taxon>Bacillota</taxon>
        <taxon>Bacilli</taxon>
        <taxon>Lactobacillales</taxon>
        <taxon>Carnobacteriaceae</taxon>
        <taxon>Alkalibacterium</taxon>
    </lineage>
</organism>